<protein>
    <submittedName>
        <fullName evidence="1">Uncharacterized protein</fullName>
    </submittedName>
</protein>
<dbReference type="RefSeq" id="WP_004829151.1">
    <property type="nucleotide sequence ID" value="NZ_BKNL01000012.1"/>
</dbReference>
<dbReference type="AlphaFoldDB" id="A0A0A8TIQ1"/>
<organism evidence="1 2">
    <name type="scientific">Acinetobacter bereziniae</name>
    <name type="common">Acinetobacter genomosp. 10</name>
    <dbReference type="NCBI Taxonomy" id="106648"/>
    <lineage>
        <taxon>Bacteria</taxon>
        <taxon>Pseudomonadati</taxon>
        <taxon>Pseudomonadota</taxon>
        <taxon>Gammaproteobacteria</taxon>
        <taxon>Moraxellales</taxon>
        <taxon>Moraxellaceae</taxon>
        <taxon>Acinetobacter</taxon>
    </lineage>
</organism>
<name>A0A0A8TIQ1_ACIBZ</name>
<evidence type="ECO:0000313" key="2">
    <source>
        <dbReference type="Proteomes" id="UP000644140"/>
    </source>
</evidence>
<proteinExistence type="predicted"/>
<accession>A0A0A8TIQ1</accession>
<dbReference type="EMBL" id="CP092085">
    <property type="protein sequence ID" value="UUN99241.1"/>
    <property type="molecule type" value="Genomic_DNA"/>
</dbReference>
<evidence type="ECO:0000313" key="1">
    <source>
        <dbReference type="EMBL" id="UUN99241.1"/>
    </source>
</evidence>
<gene>
    <name evidence="1" type="ORF">I9054_007255</name>
</gene>
<sequence length="271" mass="31072">MSHPVFLTSTTFSHMPIGQENQWADFFQTASFELEANAFIPILWLMLFKQDNLHWAKYIDELDHNDQRNQGDLEEYQQDFAENCYAYLVIEQQQALNNLEQRKPLFIAIFGEENIPHFEEFKSYILQYYPHFILLRTNGLPLDLNDANFLTQPLTHIENAQMGDTENIDFFTVQRRDLARFDDQAYFFYGADVLSSSIASDSLEQPSSPMLDTKPPSTTASGLAIWICTAIVALLTLGVWFSTSSILYSVLIFIISAFVLGFISSKIGETK</sequence>
<dbReference type="eggNOG" id="ENOG5032TUQ">
    <property type="taxonomic scope" value="Bacteria"/>
</dbReference>
<reference evidence="1" key="1">
    <citation type="submission" date="2022-02" db="EMBL/GenBank/DDBJ databases">
        <title>Characterization of Tn125 harboring carbapenem-resistant Acinetobacter bereziniae clinical isolates.</title>
        <authorList>
            <person name="Wong N.-K."/>
            <person name="Pan Q."/>
        </authorList>
    </citation>
    <scope>NUCLEOTIDE SEQUENCE</scope>
    <source>
        <strain evidence="1">GD03393</strain>
    </source>
</reference>
<dbReference type="Proteomes" id="UP000644140">
    <property type="component" value="Chromosome"/>
</dbReference>